<gene>
    <name evidence="3" type="ORF">E2C01_077058</name>
</gene>
<evidence type="ECO:0000313" key="4">
    <source>
        <dbReference type="Proteomes" id="UP000324222"/>
    </source>
</evidence>
<evidence type="ECO:0000256" key="1">
    <source>
        <dbReference type="SAM" id="MobiDB-lite"/>
    </source>
</evidence>
<keyword evidence="2" id="KW-0472">Membrane</keyword>
<keyword evidence="2" id="KW-1133">Transmembrane helix</keyword>
<evidence type="ECO:0000256" key="2">
    <source>
        <dbReference type="SAM" id="Phobius"/>
    </source>
</evidence>
<accession>A0A5B7IET5</accession>
<protein>
    <submittedName>
        <fullName evidence="3">Uncharacterized protein</fullName>
    </submittedName>
</protein>
<organism evidence="3 4">
    <name type="scientific">Portunus trituberculatus</name>
    <name type="common">Swimming crab</name>
    <name type="synonym">Neptunus trituberculatus</name>
    <dbReference type="NCBI Taxonomy" id="210409"/>
    <lineage>
        <taxon>Eukaryota</taxon>
        <taxon>Metazoa</taxon>
        <taxon>Ecdysozoa</taxon>
        <taxon>Arthropoda</taxon>
        <taxon>Crustacea</taxon>
        <taxon>Multicrustacea</taxon>
        <taxon>Malacostraca</taxon>
        <taxon>Eumalacostraca</taxon>
        <taxon>Eucarida</taxon>
        <taxon>Decapoda</taxon>
        <taxon>Pleocyemata</taxon>
        <taxon>Brachyura</taxon>
        <taxon>Eubrachyura</taxon>
        <taxon>Portunoidea</taxon>
        <taxon>Portunidae</taxon>
        <taxon>Portuninae</taxon>
        <taxon>Portunus</taxon>
    </lineage>
</organism>
<dbReference type="EMBL" id="VSRR010059646">
    <property type="protein sequence ID" value="MPC82392.1"/>
    <property type="molecule type" value="Genomic_DNA"/>
</dbReference>
<feature type="transmembrane region" description="Helical" evidence="2">
    <location>
        <begin position="55"/>
        <end position="78"/>
    </location>
</feature>
<feature type="compositionally biased region" description="Gly residues" evidence="1">
    <location>
        <begin position="1"/>
        <end position="23"/>
    </location>
</feature>
<proteinExistence type="predicted"/>
<sequence length="80" mass="7812">MVETGGGGGKGGVVVGGGGGGGGRRSEEHPVSNGRGNKMDLINTAEADSGGGRSAFLSGLLLFLLFVLLSPHSSSFLLGP</sequence>
<dbReference type="AlphaFoldDB" id="A0A5B7IET5"/>
<evidence type="ECO:0000313" key="3">
    <source>
        <dbReference type="EMBL" id="MPC82392.1"/>
    </source>
</evidence>
<comment type="caution">
    <text evidence="3">The sequence shown here is derived from an EMBL/GenBank/DDBJ whole genome shotgun (WGS) entry which is preliminary data.</text>
</comment>
<dbReference type="Proteomes" id="UP000324222">
    <property type="component" value="Unassembled WGS sequence"/>
</dbReference>
<reference evidence="3 4" key="1">
    <citation type="submission" date="2019-05" db="EMBL/GenBank/DDBJ databases">
        <title>Another draft genome of Portunus trituberculatus and its Hox gene families provides insights of decapod evolution.</title>
        <authorList>
            <person name="Jeong J.-H."/>
            <person name="Song I."/>
            <person name="Kim S."/>
            <person name="Choi T."/>
            <person name="Kim D."/>
            <person name="Ryu S."/>
            <person name="Kim W."/>
        </authorList>
    </citation>
    <scope>NUCLEOTIDE SEQUENCE [LARGE SCALE GENOMIC DNA]</scope>
    <source>
        <tissue evidence="3">Muscle</tissue>
    </source>
</reference>
<keyword evidence="2" id="KW-0812">Transmembrane</keyword>
<keyword evidence="4" id="KW-1185">Reference proteome</keyword>
<feature type="region of interest" description="Disordered" evidence="1">
    <location>
        <begin position="1"/>
        <end position="44"/>
    </location>
</feature>
<name>A0A5B7IET5_PORTR</name>